<accession>A0A8J4WF40</accession>
<comment type="caution">
    <text evidence="3">The sequence shown here is derived from an EMBL/GenBank/DDBJ whole genome shotgun (WGS) entry which is preliminary data.</text>
</comment>
<keyword evidence="4" id="KW-1185">Reference proteome</keyword>
<dbReference type="Gene3D" id="3.50.30.30">
    <property type="match status" value="1"/>
</dbReference>
<dbReference type="Proteomes" id="UP000748531">
    <property type="component" value="Unassembled WGS sequence"/>
</dbReference>
<evidence type="ECO:0000313" key="3">
    <source>
        <dbReference type="EMBL" id="KAF5397926.1"/>
    </source>
</evidence>
<proteinExistence type="predicted"/>
<protein>
    <recommendedName>
        <fullName evidence="2">PA domain-containing protein</fullName>
    </recommendedName>
</protein>
<feature type="region of interest" description="Disordered" evidence="1">
    <location>
        <begin position="187"/>
        <end position="207"/>
    </location>
</feature>
<evidence type="ECO:0000256" key="1">
    <source>
        <dbReference type="SAM" id="MobiDB-lite"/>
    </source>
</evidence>
<dbReference type="AlphaFoldDB" id="A0A8J4WF40"/>
<dbReference type="EMBL" id="LUCH01005604">
    <property type="protein sequence ID" value="KAF5397926.1"/>
    <property type="molecule type" value="Genomic_DNA"/>
</dbReference>
<feature type="region of interest" description="Disordered" evidence="1">
    <location>
        <begin position="99"/>
        <end position="150"/>
    </location>
</feature>
<dbReference type="InterPro" id="IPR003137">
    <property type="entry name" value="PA_domain"/>
</dbReference>
<reference evidence="3" key="1">
    <citation type="submission" date="2019-05" db="EMBL/GenBank/DDBJ databases">
        <title>Annotation for the trematode Paragonimus heterotremus.</title>
        <authorList>
            <person name="Choi Y.-J."/>
        </authorList>
    </citation>
    <scope>NUCLEOTIDE SEQUENCE</scope>
    <source>
        <strain evidence="3">LC</strain>
    </source>
</reference>
<dbReference type="Pfam" id="PF02225">
    <property type="entry name" value="PA"/>
    <property type="match status" value="1"/>
</dbReference>
<gene>
    <name evidence="3" type="ORF">PHET_08581</name>
</gene>
<organism evidence="3 4">
    <name type="scientific">Paragonimus heterotremus</name>
    <dbReference type="NCBI Taxonomy" id="100268"/>
    <lineage>
        <taxon>Eukaryota</taxon>
        <taxon>Metazoa</taxon>
        <taxon>Spiralia</taxon>
        <taxon>Lophotrochozoa</taxon>
        <taxon>Platyhelminthes</taxon>
        <taxon>Trematoda</taxon>
        <taxon>Digenea</taxon>
        <taxon>Plagiorchiida</taxon>
        <taxon>Troglotremata</taxon>
        <taxon>Troglotrematidae</taxon>
        <taxon>Paragonimus</taxon>
    </lineage>
</organism>
<dbReference type="SUPFAM" id="SSF52025">
    <property type="entry name" value="PA domain"/>
    <property type="match status" value="1"/>
</dbReference>
<feature type="domain" description="PA" evidence="2">
    <location>
        <begin position="206"/>
        <end position="285"/>
    </location>
</feature>
<name>A0A8J4WF40_9TREM</name>
<evidence type="ECO:0000259" key="2">
    <source>
        <dbReference type="Pfam" id="PF02225"/>
    </source>
</evidence>
<evidence type="ECO:0000313" key="4">
    <source>
        <dbReference type="Proteomes" id="UP000748531"/>
    </source>
</evidence>
<feature type="compositionally biased region" description="Low complexity" evidence="1">
    <location>
        <begin position="110"/>
        <end position="138"/>
    </location>
</feature>
<sequence>MTSVYKNPLNTSTRPTLFFFPLNHWFCCLLPLQADSAQLSIAGLLFIHDLLSLTKAQQQVEEIPVQRRHVVLIDPPNFGRVRFVACPAYFGLFPGEQPAGRESLQQRDGPTSFDDSPSPSSSSSSSSFTTTNTSSNDSEAGGLSERASSGSSWRPLISTVRIVHPLDGCSEISSQGAAYPSGSLDWNAKSDSSDMTESSVFDSSDPKTVASLGPLTGSIGIIRRGGCLFIQKARNLARAGAVGGIVVDNDATSSAARSLLFTMSGEEDPTKNDVSIPFVLLFGAERDRLLNAMHTHWERTREPLTVMLTKDYNPTVVFSEAMKRLSMEKSNSLKESFLPVPQFQFVSEVDIPTAKTSVVGLRLPSLTRGGLSVSRLAGAQPSCAAHYVHAGLHVCSPQQFEMVEIRWAVTLFVESEQLVDFVTQSPDGSRSYPHRIELWIAALNHTIIHSKLSVQCRGILLAICEVALHNSSLAGGTSTTHPTIHLLVSWVNFVDRCFTRLSDRARFLSAFSVGPKWSALNDPTFRRVSLILGFQPVLTTFSEHPITVSQSF</sequence>
<feature type="compositionally biased region" description="Polar residues" evidence="1">
    <location>
        <begin position="189"/>
        <end position="202"/>
    </location>
</feature>
<dbReference type="InterPro" id="IPR046450">
    <property type="entry name" value="PA_dom_sf"/>
</dbReference>
<dbReference type="OrthoDB" id="8118055at2759"/>